<comment type="caution">
    <text evidence="1">The sequence shown here is derived from an EMBL/GenBank/DDBJ whole genome shotgun (WGS) entry which is preliminary data.</text>
</comment>
<dbReference type="OrthoDB" id="8479915at2"/>
<sequence>MSLYQRPALVHPDFGGIECFGSYWQGTLVLNDFEKPFRLIVRAKQEGPSSEQATAMSTLVTSLASIRRAATAPMTELHRESELLPDPAGMSGDRIWSYLEPEQIEVSDARYYRNGNGSIAILLIFNSTQNMDFSPAIETTDGRFRQVLSGT</sequence>
<reference evidence="1 2" key="1">
    <citation type="journal article" date="2019" name="Environ. Microbiol.">
        <title>Species interactions and distinct microbial communities in high Arctic permafrost affected cryosols are associated with the CH4 and CO2 gas fluxes.</title>
        <authorList>
            <person name="Altshuler I."/>
            <person name="Hamel J."/>
            <person name="Turney S."/>
            <person name="Magnuson E."/>
            <person name="Levesque R."/>
            <person name="Greer C."/>
            <person name="Whyte L.G."/>
        </authorList>
    </citation>
    <scope>NUCLEOTIDE SEQUENCE [LARGE SCALE GENOMIC DNA]</scope>
    <source>
        <strain evidence="1 2">S9.3B</strain>
    </source>
</reference>
<gene>
    <name evidence="1" type="ORF">EAH89_13455</name>
</gene>
<dbReference type="Proteomes" id="UP000317078">
    <property type="component" value="Unassembled WGS sequence"/>
</dbReference>
<evidence type="ECO:0000313" key="2">
    <source>
        <dbReference type="Proteomes" id="UP000317078"/>
    </source>
</evidence>
<dbReference type="EMBL" id="RCZP01000011">
    <property type="protein sequence ID" value="TPG55939.1"/>
    <property type="molecule type" value="Genomic_DNA"/>
</dbReference>
<evidence type="ECO:0000313" key="1">
    <source>
        <dbReference type="EMBL" id="TPG55939.1"/>
    </source>
</evidence>
<name>A0A502G2A0_9PROT</name>
<dbReference type="AlphaFoldDB" id="A0A502G2A0"/>
<keyword evidence="2" id="KW-1185">Reference proteome</keyword>
<accession>A0A502G2A0</accession>
<proteinExistence type="predicted"/>
<protein>
    <submittedName>
        <fullName evidence="1">Uncharacterized protein</fullName>
    </submittedName>
</protein>
<dbReference type="RefSeq" id="WP_140883887.1">
    <property type="nucleotide sequence ID" value="NZ_RCZP01000011.1"/>
</dbReference>
<organism evidence="1 2">
    <name type="scientific">Muricoccus nepalensis</name>
    <dbReference type="NCBI Taxonomy" id="1854500"/>
    <lineage>
        <taxon>Bacteria</taxon>
        <taxon>Pseudomonadati</taxon>
        <taxon>Pseudomonadota</taxon>
        <taxon>Alphaproteobacteria</taxon>
        <taxon>Acetobacterales</taxon>
        <taxon>Roseomonadaceae</taxon>
        <taxon>Muricoccus</taxon>
    </lineage>
</organism>